<keyword evidence="3" id="KW-1185">Reference proteome</keyword>
<gene>
    <name evidence="2" type="ORF">EDEG_04259</name>
</gene>
<feature type="domain" description="DNA repair metallo-beta-lactamase" evidence="1">
    <location>
        <begin position="8"/>
        <end position="35"/>
    </location>
</feature>
<dbReference type="InterPro" id="IPR011084">
    <property type="entry name" value="DRMBL"/>
</dbReference>
<feature type="non-terminal residue" evidence="2">
    <location>
        <position position="1"/>
    </location>
</feature>
<reference evidence="3" key="2">
    <citation type="submission" date="2015-07" db="EMBL/GenBank/DDBJ databases">
        <title>Contrasting host-pathogen interactions and genome evolution in two generalist and specialist microsporidian pathogens of mosquitoes.</title>
        <authorList>
            <consortium name="The Broad Institute Genomics Platform"/>
            <consortium name="The Broad Institute Genome Sequencing Center for Infectious Disease"/>
            <person name="Cuomo C.A."/>
            <person name="Sanscrainte N.D."/>
            <person name="Goldberg J.M."/>
            <person name="Heiman D."/>
            <person name="Young S."/>
            <person name="Zeng Q."/>
            <person name="Becnel J.J."/>
            <person name="Birren B.W."/>
        </authorList>
    </citation>
    <scope>NUCLEOTIDE SEQUENCE [LARGE SCALE GENOMIC DNA]</scope>
    <source>
        <strain evidence="3">USNM 41457</strain>
    </source>
</reference>
<evidence type="ECO:0000313" key="3">
    <source>
        <dbReference type="Proteomes" id="UP000003163"/>
    </source>
</evidence>
<accession>J9D9S9</accession>
<reference evidence="2 3" key="1">
    <citation type="submission" date="2011-08" db="EMBL/GenBank/DDBJ databases">
        <authorList>
            <person name="Liu Z.J."/>
            <person name="Shi F.L."/>
            <person name="Lu J.Q."/>
            <person name="Li M."/>
            <person name="Wang Z.L."/>
        </authorList>
    </citation>
    <scope>NUCLEOTIDE SEQUENCE [LARGE SCALE GENOMIC DNA]</scope>
    <source>
        <strain evidence="2 3">USNM 41457</strain>
    </source>
</reference>
<dbReference type="OrthoDB" id="262529at2759"/>
<dbReference type="HOGENOM" id="CLU_3210213_0_0_1"/>
<evidence type="ECO:0000313" key="2">
    <source>
        <dbReference type="EMBL" id="EJW04264.1"/>
    </source>
</evidence>
<sequence>IEVNFFRYSEHSSSGELASFKNVMKYKKLVKTVNNTWIVEYPEKK</sequence>
<organism evidence="2 3">
    <name type="scientific">Edhazardia aedis (strain USNM 41457)</name>
    <name type="common">Microsporidian parasite</name>
    <dbReference type="NCBI Taxonomy" id="1003232"/>
    <lineage>
        <taxon>Eukaryota</taxon>
        <taxon>Fungi</taxon>
        <taxon>Fungi incertae sedis</taxon>
        <taxon>Microsporidia</taxon>
        <taxon>Edhazardia</taxon>
    </lineage>
</organism>
<dbReference type="AlphaFoldDB" id="J9D9S9"/>
<dbReference type="Pfam" id="PF07522">
    <property type="entry name" value="DRMBL"/>
    <property type="match status" value="1"/>
</dbReference>
<name>J9D9S9_EDHAE</name>
<dbReference type="EMBL" id="AFBI03001387">
    <property type="protein sequence ID" value="EJW04264.1"/>
    <property type="molecule type" value="Genomic_DNA"/>
</dbReference>
<proteinExistence type="predicted"/>
<dbReference type="VEuPathDB" id="MicrosporidiaDB:EDEG_04259"/>
<protein>
    <recommendedName>
        <fullName evidence="1">DNA repair metallo-beta-lactamase domain-containing protein</fullName>
    </recommendedName>
</protein>
<comment type="caution">
    <text evidence="2">The sequence shown here is derived from an EMBL/GenBank/DDBJ whole genome shotgun (WGS) entry which is preliminary data.</text>
</comment>
<dbReference type="InParanoid" id="J9D9S9"/>
<evidence type="ECO:0000259" key="1">
    <source>
        <dbReference type="Pfam" id="PF07522"/>
    </source>
</evidence>
<dbReference type="Proteomes" id="UP000003163">
    <property type="component" value="Unassembled WGS sequence"/>
</dbReference>